<protein>
    <recommendedName>
        <fullName evidence="4">YARHG domain-containing protein</fullName>
    </recommendedName>
</protein>
<gene>
    <name evidence="2" type="ORF">OCH239_10905</name>
</gene>
<proteinExistence type="predicted"/>
<dbReference type="OrthoDB" id="1818119at2"/>
<evidence type="ECO:0000313" key="3">
    <source>
        <dbReference type="Proteomes" id="UP000022447"/>
    </source>
</evidence>
<dbReference type="Proteomes" id="UP000022447">
    <property type="component" value="Unassembled WGS sequence"/>
</dbReference>
<keyword evidence="1" id="KW-0732">Signal</keyword>
<evidence type="ECO:0000256" key="1">
    <source>
        <dbReference type="SAM" id="SignalP"/>
    </source>
</evidence>
<keyword evidence="3" id="KW-1185">Reference proteome</keyword>
<dbReference type="AlphaFoldDB" id="X7EB85"/>
<evidence type="ECO:0008006" key="4">
    <source>
        <dbReference type="Google" id="ProtNLM"/>
    </source>
</evidence>
<organism evidence="2 3">
    <name type="scientific">Roseivivax halodurans JCM 10272</name>
    <dbReference type="NCBI Taxonomy" id="1449350"/>
    <lineage>
        <taxon>Bacteria</taxon>
        <taxon>Pseudomonadati</taxon>
        <taxon>Pseudomonadota</taxon>
        <taxon>Alphaproteobacteria</taxon>
        <taxon>Rhodobacterales</taxon>
        <taxon>Roseobacteraceae</taxon>
        <taxon>Roseivivax</taxon>
    </lineage>
</organism>
<dbReference type="STRING" id="1449350.OCH239_10905"/>
<evidence type="ECO:0000313" key="2">
    <source>
        <dbReference type="EMBL" id="ETX13344.1"/>
    </source>
</evidence>
<dbReference type="EMBL" id="JALZ01000029">
    <property type="protein sequence ID" value="ETX13344.1"/>
    <property type="molecule type" value="Genomic_DNA"/>
</dbReference>
<accession>X7EB85</accession>
<comment type="caution">
    <text evidence="2">The sequence shown here is derived from an EMBL/GenBank/DDBJ whole genome shotgun (WGS) entry which is preliminary data.</text>
</comment>
<name>X7EB85_9RHOB</name>
<feature type="signal peptide" evidence="1">
    <location>
        <begin position="1"/>
        <end position="21"/>
    </location>
</feature>
<dbReference type="RefSeq" id="WP_037265334.1">
    <property type="nucleotide sequence ID" value="NZ_JALZ01000029.1"/>
</dbReference>
<feature type="chain" id="PRO_5004979568" description="YARHG domain-containing protein" evidence="1">
    <location>
        <begin position="22"/>
        <end position="209"/>
    </location>
</feature>
<sequence length="209" mass="22486">MRLIAFPVVAAALLSYQSAAAQPEFLKQADPAQQIAEACGSIDVADAGAVYDCLALRPRNAALAGMRPTDDCQKVVDQLAFMVREAGKTGAAVTTDPAALPCESAAQVIYDASGTEPYWTACMGYDPASKVEHFGSCVIAYYMGRTRRSEEVAVETFQGAGCDELKSIYYNGAMPDAYKEMVWPDGQIRNLPENIEDIDCTDIATISFN</sequence>
<reference evidence="2 3" key="1">
    <citation type="submission" date="2014-01" db="EMBL/GenBank/DDBJ databases">
        <title>Roseivivax halodurans JCM 10272 Genome Sequencing.</title>
        <authorList>
            <person name="Lai Q."/>
            <person name="Li G."/>
            <person name="Shao Z."/>
        </authorList>
    </citation>
    <scope>NUCLEOTIDE SEQUENCE [LARGE SCALE GENOMIC DNA]</scope>
    <source>
        <strain evidence="2 3">JCM 10272</strain>
    </source>
</reference>